<evidence type="ECO:0000313" key="2">
    <source>
        <dbReference type="EMBL" id="MDW0112126.1"/>
    </source>
</evidence>
<keyword evidence="1" id="KW-0472">Membrane</keyword>
<feature type="transmembrane region" description="Helical" evidence="1">
    <location>
        <begin position="7"/>
        <end position="25"/>
    </location>
</feature>
<evidence type="ECO:0000313" key="3">
    <source>
        <dbReference type="Proteomes" id="UP001282284"/>
    </source>
</evidence>
<dbReference type="Pfam" id="PF12685">
    <property type="entry name" value="SpoIIIAH"/>
    <property type="match status" value="1"/>
</dbReference>
<gene>
    <name evidence="2" type="ORF">QT711_02940</name>
</gene>
<name>A0ABU4G598_9BACL</name>
<accession>A0ABU4G598</accession>
<protein>
    <submittedName>
        <fullName evidence="2">SpoIIIAH-like family protein</fullName>
    </submittedName>
</protein>
<dbReference type="InterPro" id="IPR024232">
    <property type="entry name" value="SpoIIIAH"/>
</dbReference>
<proteinExistence type="predicted"/>
<reference evidence="2 3" key="1">
    <citation type="submission" date="2023-06" db="EMBL/GenBank/DDBJ databases">
        <title>Sporosarcina sp. nov., isolated from Korean traditional fermented seafood 'Jeotgal'.</title>
        <authorList>
            <person name="Yang A.I."/>
            <person name="Shin N.-R."/>
        </authorList>
    </citation>
    <scope>NUCLEOTIDE SEQUENCE [LARGE SCALE GENOMIC DNA]</scope>
    <source>
        <strain evidence="2 3">KCTC13119</strain>
    </source>
</reference>
<organism evidence="2 3">
    <name type="scientific">Sporosarcina saromensis</name>
    <dbReference type="NCBI Taxonomy" id="359365"/>
    <lineage>
        <taxon>Bacteria</taxon>
        <taxon>Bacillati</taxon>
        <taxon>Bacillota</taxon>
        <taxon>Bacilli</taxon>
        <taxon>Bacillales</taxon>
        <taxon>Caryophanaceae</taxon>
        <taxon>Sporosarcina</taxon>
    </lineage>
</organism>
<dbReference type="InterPro" id="IPR038503">
    <property type="entry name" value="SpoIIIAH_sf"/>
</dbReference>
<keyword evidence="3" id="KW-1185">Reference proteome</keyword>
<dbReference type="Gene3D" id="1.10.287.4300">
    <property type="entry name" value="Stage III sporulation protein AH-like"/>
    <property type="match status" value="1"/>
</dbReference>
<sequence>MKANKRTVWFLTLLSLVAVISIYYLKKEAPMDLDAMAIFGDADKVTVSKPGDADSAKKPVYADSMLLEEMRMTVQNERSNLKSQLTDKMTSADSTAEEKSAAYDAIAELTKTSSAEEMMEMQIRALGYPEAFVKKDNGKVTITVISEDGGHSSKMAAEITQYVMTSWDDARTVQVDFMNQ</sequence>
<dbReference type="Proteomes" id="UP001282284">
    <property type="component" value="Unassembled WGS sequence"/>
</dbReference>
<dbReference type="EMBL" id="JAUBDI010000002">
    <property type="protein sequence ID" value="MDW0112126.1"/>
    <property type="molecule type" value="Genomic_DNA"/>
</dbReference>
<keyword evidence="1" id="KW-1133">Transmembrane helix</keyword>
<keyword evidence="1" id="KW-0812">Transmembrane</keyword>
<dbReference type="RefSeq" id="WP_317942022.1">
    <property type="nucleotide sequence ID" value="NZ_JAUBDI010000002.1"/>
</dbReference>
<comment type="caution">
    <text evidence="2">The sequence shown here is derived from an EMBL/GenBank/DDBJ whole genome shotgun (WGS) entry which is preliminary data.</text>
</comment>
<evidence type="ECO:0000256" key="1">
    <source>
        <dbReference type="SAM" id="Phobius"/>
    </source>
</evidence>